<name>A0A1Y6BEA0_9BACT</name>
<evidence type="ECO:0000313" key="4">
    <source>
        <dbReference type="Proteomes" id="UP000192907"/>
    </source>
</evidence>
<dbReference type="PANTHER" id="PTHR38731">
    <property type="entry name" value="LIPL45-RELATED LIPOPROTEIN-RELATED"/>
    <property type="match status" value="1"/>
</dbReference>
<keyword evidence="4" id="KW-1185">Reference proteome</keyword>
<evidence type="ECO:0000259" key="2">
    <source>
        <dbReference type="Pfam" id="PF04773"/>
    </source>
</evidence>
<feature type="domain" description="FecR protein" evidence="2">
    <location>
        <begin position="94"/>
        <end position="194"/>
    </location>
</feature>
<reference evidence="4" key="1">
    <citation type="submission" date="2017-04" db="EMBL/GenBank/DDBJ databases">
        <authorList>
            <person name="Varghese N."/>
            <person name="Submissions S."/>
        </authorList>
    </citation>
    <scope>NUCLEOTIDE SEQUENCE [LARGE SCALE GENOMIC DNA]</scope>
    <source>
        <strain evidence="4">RKEM611</strain>
    </source>
</reference>
<dbReference type="PANTHER" id="PTHR38731:SF1">
    <property type="entry name" value="FECR PROTEIN DOMAIN-CONTAINING PROTEIN"/>
    <property type="match status" value="1"/>
</dbReference>
<protein>
    <submittedName>
        <fullName evidence="3">FecR family protein</fullName>
    </submittedName>
</protein>
<evidence type="ECO:0000313" key="3">
    <source>
        <dbReference type="EMBL" id="SMF06851.1"/>
    </source>
</evidence>
<dbReference type="Proteomes" id="UP000192907">
    <property type="component" value="Unassembled WGS sequence"/>
</dbReference>
<gene>
    <name evidence="3" type="ORF">SAMN06296036_104171</name>
</gene>
<dbReference type="AlphaFoldDB" id="A0A1Y6BEA0"/>
<sequence>MGPTLELSRFLGFICLLVTYVGGPALAKDKGVRPVVGVIKEVKGAPDVLRDPTPAVTTELKQRSKNQGFAIVLYKKKYWEAFPLKSGLKIYYGDVLSSGRTSKMVLELIDGFKIVMAKDTRVRLTPRFVEDQSGSGSTWLNLLGGKVRAYLLGNRKETRTGFRSRSMVLGVRGTDFVFSVKDKKSQLITIEGDVAARPVSEKEAETFESIAEAYVEKKENQDVISQKIEELKDTQVAEPVSVKRGQKVEVREPAEGGDSPDPAEKALEPFAVAPAESQDLETVKDITEDIQELKADQNDQSLDKLIEDRRLDEPSQDFLAQFKTFSFRIGLENISSDGEGYLIESGGVSLGVEYRPFKYGFASLSFTSGDYKVSINDNNNMEYLTESYDKLMLSIGARYVIWDSLSVGLALSYLGGHQFIFRDPQQKVILVDFDSTTLTRLQLAYNFWQDAEVFLSMGGSNRAARLESIESPQGGDSQHGSRKVDFETGFFRIGLGWAY</sequence>
<proteinExistence type="predicted"/>
<accession>A0A1Y6BEA0</accession>
<dbReference type="InterPro" id="IPR006860">
    <property type="entry name" value="FecR"/>
</dbReference>
<dbReference type="Pfam" id="PF04773">
    <property type="entry name" value="FecR"/>
    <property type="match status" value="1"/>
</dbReference>
<evidence type="ECO:0000256" key="1">
    <source>
        <dbReference type="SAM" id="MobiDB-lite"/>
    </source>
</evidence>
<dbReference type="OrthoDB" id="5287948at2"/>
<dbReference type="STRING" id="1513793.SAMN06296036_104171"/>
<feature type="region of interest" description="Disordered" evidence="1">
    <location>
        <begin position="242"/>
        <end position="265"/>
    </location>
</feature>
<dbReference type="RefSeq" id="WP_132316729.1">
    <property type="nucleotide sequence ID" value="NZ_FWZT01000004.1"/>
</dbReference>
<dbReference type="EMBL" id="FWZT01000004">
    <property type="protein sequence ID" value="SMF06851.1"/>
    <property type="molecule type" value="Genomic_DNA"/>
</dbReference>
<organism evidence="3 4">
    <name type="scientific">Pseudobacteriovorax antillogorgiicola</name>
    <dbReference type="NCBI Taxonomy" id="1513793"/>
    <lineage>
        <taxon>Bacteria</taxon>
        <taxon>Pseudomonadati</taxon>
        <taxon>Bdellovibrionota</taxon>
        <taxon>Oligoflexia</taxon>
        <taxon>Oligoflexales</taxon>
        <taxon>Pseudobacteriovoracaceae</taxon>
        <taxon>Pseudobacteriovorax</taxon>
    </lineage>
</organism>